<gene>
    <name evidence="4" type="ORF">CCR94_08480</name>
</gene>
<proteinExistence type="predicted"/>
<keyword evidence="1" id="KW-0808">Transferase</keyword>
<evidence type="ECO:0000256" key="1">
    <source>
        <dbReference type="ARBA" id="ARBA00022679"/>
    </source>
</evidence>
<dbReference type="PROSITE" id="PS51186">
    <property type="entry name" value="GNAT"/>
    <property type="match status" value="1"/>
</dbReference>
<feature type="domain" description="N-acetyltransferase" evidence="3">
    <location>
        <begin position="7"/>
        <end position="143"/>
    </location>
</feature>
<reference evidence="4 5" key="1">
    <citation type="journal article" date="2018" name="Arch. Microbiol.">
        <title>New insights into the metabolic potential of the phototrophic purple bacterium Rhodopila globiformis DSM 161(T) from its draft genome sequence and evidence for a vanadium-dependent nitrogenase.</title>
        <authorList>
            <person name="Imhoff J.F."/>
            <person name="Rahn T."/>
            <person name="Kunzel S."/>
            <person name="Neulinger S.C."/>
        </authorList>
    </citation>
    <scope>NUCLEOTIDE SEQUENCE [LARGE SCALE GENOMIC DNA]</scope>
    <source>
        <strain evidence="4 5">DSM 16996</strain>
    </source>
</reference>
<comment type="caution">
    <text evidence="4">The sequence shown here is derived from an EMBL/GenBank/DDBJ whole genome shotgun (WGS) entry which is preliminary data.</text>
</comment>
<dbReference type="Gene3D" id="3.40.630.30">
    <property type="match status" value="1"/>
</dbReference>
<keyword evidence="2" id="KW-0012">Acyltransferase</keyword>
<dbReference type="GO" id="GO:0016747">
    <property type="term" value="F:acyltransferase activity, transferring groups other than amino-acyl groups"/>
    <property type="evidence" value="ECO:0007669"/>
    <property type="project" value="InterPro"/>
</dbReference>
<keyword evidence="5" id="KW-1185">Reference proteome</keyword>
<evidence type="ECO:0000256" key="2">
    <source>
        <dbReference type="ARBA" id="ARBA00023315"/>
    </source>
</evidence>
<dbReference type="PANTHER" id="PTHR43420">
    <property type="entry name" value="ACETYLTRANSFERASE"/>
    <property type="match status" value="1"/>
</dbReference>
<dbReference type="PANTHER" id="PTHR43420:SF47">
    <property type="entry name" value="N-ACETYLTRANSFERASE DOMAIN-CONTAINING PROTEIN"/>
    <property type="match status" value="1"/>
</dbReference>
<name>A0A2S6NAF5_9HYPH</name>
<evidence type="ECO:0000259" key="3">
    <source>
        <dbReference type="PROSITE" id="PS51186"/>
    </source>
</evidence>
<dbReference type="CDD" id="cd04301">
    <property type="entry name" value="NAT_SF"/>
    <property type="match status" value="1"/>
</dbReference>
<dbReference type="Pfam" id="PF00583">
    <property type="entry name" value="Acetyltransf_1"/>
    <property type="match status" value="1"/>
</dbReference>
<accession>A0A2S6NAF5</accession>
<dbReference type="Proteomes" id="UP000239089">
    <property type="component" value="Unassembled WGS sequence"/>
</dbReference>
<evidence type="ECO:0000313" key="5">
    <source>
        <dbReference type="Proteomes" id="UP000239089"/>
    </source>
</evidence>
<dbReference type="SUPFAM" id="SSF55729">
    <property type="entry name" value="Acyl-CoA N-acyltransferases (Nat)"/>
    <property type="match status" value="1"/>
</dbReference>
<protein>
    <recommendedName>
        <fullName evidence="3">N-acetyltransferase domain-containing protein</fullName>
    </recommendedName>
</protein>
<dbReference type="InterPro" id="IPR016181">
    <property type="entry name" value="Acyl_CoA_acyltransferase"/>
</dbReference>
<dbReference type="EMBL" id="NHSJ01000055">
    <property type="protein sequence ID" value="PPQ31577.1"/>
    <property type="molecule type" value="Genomic_DNA"/>
</dbReference>
<evidence type="ECO:0000313" key="4">
    <source>
        <dbReference type="EMBL" id="PPQ31577.1"/>
    </source>
</evidence>
<dbReference type="InterPro" id="IPR050680">
    <property type="entry name" value="YpeA/RimI_acetyltransf"/>
</dbReference>
<sequence>MASAESFHIEIAARDASEAQANAQALGAEVAAEFGPRDEEAFALVARDGAGARIGGVNGVIHWRWLYIAQFYVAPRARRAGLGRALLARAESLARAKNCVGIYLDTFSPAARAFYERGGFVIAGRIENFPPGAARVFLSKGFGRSDTFPLSQRAGSGGR</sequence>
<dbReference type="AlphaFoldDB" id="A0A2S6NAF5"/>
<dbReference type="OrthoDB" id="9787920at2"/>
<dbReference type="InterPro" id="IPR000182">
    <property type="entry name" value="GNAT_dom"/>
</dbReference>
<organism evidence="4 5">
    <name type="scientific">Rhodoblastus sphagnicola</name>
    <dbReference type="NCBI Taxonomy" id="333368"/>
    <lineage>
        <taxon>Bacteria</taxon>
        <taxon>Pseudomonadati</taxon>
        <taxon>Pseudomonadota</taxon>
        <taxon>Alphaproteobacteria</taxon>
        <taxon>Hyphomicrobiales</taxon>
        <taxon>Rhodoblastaceae</taxon>
        <taxon>Rhodoblastus</taxon>
    </lineage>
</organism>